<dbReference type="STRING" id="502025.Hoch_4187"/>
<dbReference type="EMBL" id="CP001804">
    <property type="protein sequence ID" value="ACY16685.1"/>
    <property type="molecule type" value="Genomic_DNA"/>
</dbReference>
<keyword evidence="6 7" id="KW-0961">Cell wall biogenesis/degradation</keyword>
<proteinExistence type="inferred from homology"/>
<dbReference type="HOGENOM" id="CLU_025323_0_0_7"/>
<dbReference type="GO" id="GO:0005576">
    <property type="term" value="C:extracellular region"/>
    <property type="evidence" value="ECO:0007669"/>
    <property type="project" value="TreeGrafter"/>
</dbReference>
<comment type="pathway">
    <text evidence="1 7">Cell wall biogenesis; peptidoglycan biosynthesis.</text>
</comment>
<reference evidence="9 10" key="1">
    <citation type="journal article" date="2010" name="Stand. Genomic Sci.">
        <title>Complete genome sequence of Haliangium ochraceum type strain (SMP-2).</title>
        <authorList>
            <consortium name="US DOE Joint Genome Institute (JGI-PGF)"/>
            <person name="Ivanova N."/>
            <person name="Daum C."/>
            <person name="Lang E."/>
            <person name="Abt B."/>
            <person name="Kopitz M."/>
            <person name="Saunders E."/>
            <person name="Lapidus A."/>
            <person name="Lucas S."/>
            <person name="Glavina Del Rio T."/>
            <person name="Nolan M."/>
            <person name="Tice H."/>
            <person name="Copeland A."/>
            <person name="Cheng J.F."/>
            <person name="Chen F."/>
            <person name="Bruce D."/>
            <person name="Goodwin L."/>
            <person name="Pitluck S."/>
            <person name="Mavromatis K."/>
            <person name="Pati A."/>
            <person name="Mikhailova N."/>
            <person name="Chen A."/>
            <person name="Palaniappan K."/>
            <person name="Land M."/>
            <person name="Hauser L."/>
            <person name="Chang Y.J."/>
            <person name="Jeffries C.D."/>
            <person name="Detter J.C."/>
            <person name="Brettin T."/>
            <person name="Rohde M."/>
            <person name="Goker M."/>
            <person name="Bristow J."/>
            <person name="Markowitz V."/>
            <person name="Eisen J.A."/>
            <person name="Hugenholtz P."/>
            <person name="Kyrpides N.C."/>
            <person name="Klenk H.P."/>
        </authorList>
    </citation>
    <scope>NUCLEOTIDE SEQUENCE [LARGE SCALE GENOMIC DNA]</scope>
    <source>
        <strain evidence="10">DSM 14365 / CIP 107738 / JCM 11303 / AJ 13395 / SMP-2</strain>
    </source>
</reference>
<feature type="domain" description="L,D-TPase catalytic" evidence="8">
    <location>
        <begin position="268"/>
        <end position="399"/>
    </location>
</feature>
<dbReference type="PANTHER" id="PTHR30582">
    <property type="entry name" value="L,D-TRANSPEPTIDASE"/>
    <property type="match status" value="1"/>
</dbReference>
<dbReference type="eggNOG" id="COG1376">
    <property type="taxonomic scope" value="Bacteria"/>
</dbReference>
<keyword evidence="5 7" id="KW-0573">Peptidoglycan synthesis</keyword>
<dbReference type="RefSeq" id="WP_012829283.1">
    <property type="nucleotide sequence ID" value="NC_013440.1"/>
</dbReference>
<dbReference type="Proteomes" id="UP000001880">
    <property type="component" value="Chromosome"/>
</dbReference>
<gene>
    <name evidence="9" type="ordered locus">Hoch_4187</name>
</gene>
<name>D0LKW5_HALO1</name>
<dbReference type="InterPro" id="IPR038063">
    <property type="entry name" value="Transpep_catalytic_dom"/>
</dbReference>
<evidence type="ECO:0000256" key="4">
    <source>
        <dbReference type="ARBA" id="ARBA00022960"/>
    </source>
</evidence>
<evidence type="ECO:0000256" key="1">
    <source>
        <dbReference type="ARBA" id="ARBA00004752"/>
    </source>
</evidence>
<organism evidence="9 10">
    <name type="scientific">Haliangium ochraceum (strain DSM 14365 / JCM 11303 / SMP-2)</name>
    <dbReference type="NCBI Taxonomy" id="502025"/>
    <lineage>
        <taxon>Bacteria</taxon>
        <taxon>Pseudomonadati</taxon>
        <taxon>Myxococcota</taxon>
        <taxon>Polyangia</taxon>
        <taxon>Haliangiales</taxon>
        <taxon>Kofleriaceae</taxon>
        <taxon>Haliangium</taxon>
    </lineage>
</organism>
<dbReference type="PANTHER" id="PTHR30582:SF2">
    <property type="entry name" value="L,D-TRANSPEPTIDASE YCIB-RELATED"/>
    <property type="match status" value="1"/>
</dbReference>
<sequence length="407" mass="45021">MSSGTPTSGDGAVVLEITELVVDLYPSPGARHAIASARKGSLLRAEPAEGRGCSGGTWYRVDGGAYLCSAEGAVLEGTAATPHPDASEWEPSHDQPNPFLYARVIEPNAVRVSTLPNASQAKAWDEGDHRGMGDIIQRTMKGDYFLALARKIRHEGRDYYKTVYGNYVRPGDLEMKPVPPMRGEHLGPKGPRLPLAFALDESPVYCDQAGALQRCGTIQKHARFTVEGTFTRGGERYLRGPDGMAVAESVLRVADKVSRPRSIPADSKWFHVNLEQQVLMAYEGDDPVYVTLISSGRDGYHTPGGVFQVQRKYLSKTMRGSDDVAGRYEVQEVPWTMYYDGNYAIHGAYWHNLFGRTKSHGCVNVPTMDARWIYYWSAPDLPEGWHSMYHRLGTYVYISGQTPPDGK</sequence>
<accession>D0LKW5</accession>
<evidence type="ECO:0000256" key="5">
    <source>
        <dbReference type="ARBA" id="ARBA00022984"/>
    </source>
</evidence>
<evidence type="ECO:0000256" key="7">
    <source>
        <dbReference type="PROSITE-ProRule" id="PRU01373"/>
    </source>
</evidence>
<comment type="similarity">
    <text evidence="2">Belongs to the YkuD family.</text>
</comment>
<feature type="active site" description="Nucleophile" evidence="7">
    <location>
        <position position="362"/>
    </location>
</feature>
<dbReference type="AlphaFoldDB" id="D0LKW5"/>
<dbReference type="GO" id="GO:0008360">
    <property type="term" value="P:regulation of cell shape"/>
    <property type="evidence" value="ECO:0007669"/>
    <property type="project" value="UniProtKB-UniRule"/>
</dbReference>
<dbReference type="GO" id="GO:0071972">
    <property type="term" value="F:peptidoglycan L,D-transpeptidase activity"/>
    <property type="evidence" value="ECO:0007669"/>
    <property type="project" value="TreeGrafter"/>
</dbReference>
<evidence type="ECO:0000259" key="8">
    <source>
        <dbReference type="PROSITE" id="PS52029"/>
    </source>
</evidence>
<dbReference type="GO" id="GO:0018104">
    <property type="term" value="P:peptidoglycan-protein cross-linking"/>
    <property type="evidence" value="ECO:0007669"/>
    <property type="project" value="TreeGrafter"/>
</dbReference>
<dbReference type="PROSITE" id="PS52029">
    <property type="entry name" value="LD_TPASE"/>
    <property type="match status" value="1"/>
</dbReference>
<dbReference type="InterPro" id="IPR005490">
    <property type="entry name" value="LD_TPept_cat_dom"/>
</dbReference>
<dbReference type="UniPathway" id="UPA00219"/>
<dbReference type="GO" id="GO:0016740">
    <property type="term" value="F:transferase activity"/>
    <property type="evidence" value="ECO:0007669"/>
    <property type="project" value="UniProtKB-KW"/>
</dbReference>
<evidence type="ECO:0000313" key="9">
    <source>
        <dbReference type="EMBL" id="ACY16685.1"/>
    </source>
</evidence>
<evidence type="ECO:0000313" key="10">
    <source>
        <dbReference type="Proteomes" id="UP000001880"/>
    </source>
</evidence>
<keyword evidence="10" id="KW-1185">Reference proteome</keyword>
<feature type="active site" description="Proton donor/acceptor" evidence="7">
    <location>
        <position position="346"/>
    </location>
</feature>
<evidence type="ECO:0000256" key="3">
    <source>
        <dbReference type="ARBA" id="ARBA00022679"/>
    </source>
</evidence>
<dbReference type="Pfam" id="PF03734">
    <property type="entry name" value="YkuD"/>
    <property type="match status" value="1"/>
</dbReference>
<dbReference type="KEGG" id="hoh:Hoch_4187"/>
<protein>
    <submittedName>
        <fullName evidence="9">ErfK/YbiS/YcfS/YnhG family protein</fullName>
    </submittedName>
</protein>
<keyword evidence="3" id="KW-0808">Transferase</keyword>
<evidence type="ECO:0000256" key="2">
    <source>
        <dbReference type="ARBA" id="ARBA00005992"/>
    </source>
</evidence>
<dbReference type="Gene3D" id="2.40.440.10">
    <property type="entry name" value="L,D-transpeptidase catalytic domain-like"/>
    <property type="match status" value="1"/>
</dbReference>
<evidence type="ECO:0000256" key="6">
    <source>
        <dbReference type="ARBA" id="ARBA00023316"/>
    </source>
</evidence>
<dbReference type="GO" id="GO:0071555">
    <property type="term" value="P:cell wall organization"/>
    <property type="evidence" value="ECO:0007669"/>
    <property type="project" value="UniProtKB-UniRule"/>
</dbReference>
<dbReference type="CDD" id="cd16913">
    <property type="entry name" value="YkuD_like"/>
    <property type="match status" value="1"/>
</dbReference>
<dbReference type="SUPFAM" id="SSF141523">
    <property type="entry name" value="L,D-transpeptidase catalytic domain-like"/>
    <property type="match status" value="1"/>
</dbReference>
<keyword evidence="4 7" id="KW-0133">Cell shape</keyword>
<dbReference type="InterPro" id="IPR050979">
    <property type="entry name" value="LD-transpeptidase"/>
</dbReference>